<dbReference type="InterPro" id="IPR013324">
    <property type="entry name" value="RNA_pol_sigma_r3/r4-like"/>
</dbReference>
<dbReference type="InterPro" id="IPR053866">
    <property type="entry name" value="PhyR_sigma2"/>
</dbReference>
<evidence type="ECO:0000313" key="8">
    <source>
        <dbReference type="Proteomes" id="UP001065322"/>
    </source>
</evidence>
<dbReference type="Proteomes" id="UP001065322">
    <property type="component" value="Chromosome"/>
</dbReference>
<feature type="domain" description="RNA polymerase sigma factor 70 region 4 type 2" evidence="5">
    <location>
        <begin position="107"/>
        <end position="158"/>
    </location>
</feature>
<proteinExistence type="inferred from homology"/>
<gene>
    <name evidence="7" type="ORF">HUF19_17875</name>
</gene>
<dbReference type="Gene3D" id="1.20.140.160">
    <property type="match status" value="1"/>
</dbReference>
<accession>A0ABY6AGB4</accession>
<feature type="domain" description="PhyR sigma2" evidence="6">
    <location>
        <begin position="14"/>
        <end position="64"/>
    </location>
</feature>
<organism evidence="7 8">
    <name type="scientific">Thalassolituus hydrocarboniclasticus</name>
    <dbReference type="NCBI Taxonomy" id="2742796"/>
    <lineage>
        <taxon>Bacteria</taxon>
        <taxon>Pseudomonadati</taxon>
        <taxon>Pseudomonadota</taxon>
        <taxon>Gammaproteobacteria</taxon>
        <taxon>Oceanospirillales</taxon>
        <taxon>Oceanospirillaceae</taxon>
        <taxon>Thalassolituus</taxon>
    </lineage>
</organism>
<dbReference type="PANTHER" id="PTHR43133:SF25">
    <property type="entry name" value="RNA POLYMERASE SIGMA FACTOR RFAY-RELATED"/>
    <property type="match status" value="1"/>
</dbReference>
<dbReference type="InterPro" id="IPR014284">
    <property type="entry name" value="RNA_pol_sigma-70_dom"/>
</dbReference>
<reference evidence="8" key="1">
    <citation type="submission" date="2020-06" db="EMBL/GenBank/DDBJ databases">
        <title>Thalassolituus marinus alknpb1M-1, a hydrocarbon-degrading bacterium isolated from the deep-sea overlying water using an in-situ strategy from the South China Sea basin.</title>
        <authorList>
            <person name="Dong C."/>
            <person name="Chen Y."/>
            <person name="Shao Z."/>
        </authorList>
    </citation>
    <scope>NUCLEOTIDE SEQUENCE [LARGE SCALE GENOMIC DNA]</scope>
    <source>
        <strain evidence="8">alknpb1M-1</strain>
    </source>
</reference>
<dbReference type="InterPro" id="IPR013325">
    <property type="entry name" value="RNA_pol_sigma_r2"/>
</dbReference>
<evidence type="ECO:0000256" key="3">
    <source>
        <dbReference type="ARBA" id="ARBA00023082"/>
    </source>
</evidence>
<evidence type="ECO:0000256" key="1">
    <source>
        <dbReference type="ARBA" id="ARBA00010641"/>
    </source>
</evidence>
<sequence length="162" mass="18756">MNIQHQHFQQQLLAALPAIRRYCLALTGQQHSADDLLQATVERALARWQQYQADTHFDRWLYRLCRNLWIDTMRREKPSDSLDEEHDTVLSGSNLAEQYETHTTLARVQAHMQQLSEVLRTTLYLVAVEGHSYQEAADIMEVPVGTIMSRLARARQQLSLAL</sequence>
<dbReference type="PANTHER" id="PTHR43133">
    <property type="entry name" value="RNA POLYMERASE ECF-TYPE SIGMA FACTO"/>
    <property type="match status" value="1"/>
</dbReference>
<evidence type="ECO:0000259" key="6">
    <source>
        <dbReference type="Pfam" id="PF22029"/>
    </source>
</evidence>
<dbReference type="InterPro" id="IPR039425">
    <property type="entry name" value="RNA_pol_sigma-70-like"/>
</dbReference>
<evidence type="ECO:0000256" key="4">
    <source>
        <dbReference type="ARBA" id="ARBA00023163"/>
    </source>
</evidence>
<dbReference type="CDD" id="cd06171">
    <property type="entry name" value="Sigma70_r4"/>
    <property type="match status" value="1"/>
</dbReference>
<protein>
    <submittedName>
        <fullName evidence="7">RNA polymerase sigma factor</fullName>
    </submittedName>
</protein>
<evidence type="ECO:0000256" key="2">
    <source>
        <dbReference type="ARBA" id="ARBA00023015"/>
    </source>
</evidence>
<dbReference type="InterPro" id="IPR013249">
    <property type="entry name" value="RNA_pol_sigma70_r4_t2"/>
</dbReference>
<comment type="similarity">
    <text evidence="1">Belongs to the sigma-70 factor family. ECF subfamily.</text>
</comment>
<keyword evidence="4" id="KW-0804">Transcription</keyword>
<dbReference type="Pfam" id="PF08281">
    <property type="entry name" value="Sigma70_r4_2"/>
    <property type="match status" value="1"/>
</dbReference>
<keyword evidence="8" id="KW-1185">Reference proteome</keyword>
<dbReference type="SUPFAM" id="SSF88946">
    <property type="entry name" value="Sigma2 domain of RNA polymerase sigma factors"/>
    <property type="match status" value="1"/>
</dbReference>
<evidence type="ECO:0000313" key="7">
    <source>
        <dbReference type="EMBL" id="UXD89186.1"/>
    </source>
</evidence>
<dbReference type="SUPFAM" id="SSF88659">
    <property type="entry name" value="Sigma3 and sigma4 domains of RNA polymerase sigma factors"/>
    <property type="match status" value="1"/>
</dbReference>
<name>A0ABY6AGB4_9GAMM</name>
<keyword evidence="3" id="KW-0731">Sigma factor</keyword>
<dbReference type="NCBIfam" id="TIGR02937">
    <property type="entry name" value="sigma70-ECF"/>
    <property type="match status" value="1"/>
</dbReference>
<dbReference type="EMBL" id="CP054475">
    <property type="protein sequence ID" value="UXD89186.1"/>
    <property type="molecule type" value="Genomic_DNA"/>
</dbReference>
<evidence type="ECO:0000259" key="5">
    <source>
        <dbReference type="Pfam" id="PF08281"/>
    </source>
</evidence>
<keyword evidence="2" id="KW-0805">Transcription regulation</keyword>
<dbReference type="RefSeq" id="WP_260997857.1">
    <property type="nucleotide sequence ID" value="NZ_CP054475.1"/>
</dbReference>
<dbReference type="Pfam" id="PF22029">
    <property type="entry name" value="PhyR_sigma2"/>
    <property type="match status" value="1"/>
</dbReference>